<keyword evidence="3" id="KW-1185">Reference proteome</keyword>
<gene>
    <name evidence="2" type="ORF">Gsput1_65</name>
</gene>
<evidence type="ECO:0000313" key="3">
    <source>
        <dbReference type="Proteomes" id="UP000033018"/>
    </source>
</evidence>
<name>A0A0E3T8C0_9CAUD</name>
<proteinExistence type="predicted"/>
<dbReference type="Proteomes" id="UP000033018">
    <property type="component" value="Segment"/>
</dbReference>
<dbReference type="OrthoDB" id="22240at10239"/>
<sequence>MNKAQVLDQAKALLGGDRQDDYGDARENHERIARLWSEALGVKVEAWQVAVCMGMVKVSRAVQSPDKADTWVDMAAYAAIGGEVSQPKGLGQRVGFVAVDEVHDLDAYTLDAFTVARVPVIEPGMRADRLEDELRGKLYDRLGQINGTLIVVDRFGVHHERIGGDRGDVWQTARTKVADPMTPERVQYDKDHGPYTAVAQKVLA</sequence>
<protein>
    <recommendedName>
        <fullName evidence="1">DUF6378 domain-containing protein</fullName>
    </recommendedName>
</protein>
<dbReference type="Pfam" id="PF19905">
    <property type="entry name" value="DUF6378"/>
    <property type="match status" value="1"/>
</dbReference>
<accession>A0A0E3T8C0</accession>
<organism evidence="2 3">
    <name type="scientific">Gordonia phage Gsput1</name>
    <dbReference type="NCBI Taxonomy" id="1622193"/>
    <lineage>
        <taxon>Viruses</taxon>
        <taxon>Duplodnaviria</taxon>
        <taxon>Heunggongvirae</taxon>
        <taxon>Uroviricota</taxon>
        <taxon>Caudoviricetes</taxon>
        <taxon>Ruthgordonvirinae</taxon>
        <taxon>Gesputvirus</taxon>
        <taxon>Gesputvirus gsput1</taxon>
    </lineage>
</organism>
<dbReference type="InterPro" id="IPR045958">
    <property type="entry name" value="DUF6378"/>
</dbReference>
<dbReference type="KEGG" id="vg:28800904"/>
<dbReference type="GeneID" id="28800904"/>
<feature type="domain" description="DUF6378" evidence="1">
    <location>
        <begin position="5"/>
        <end position="84"/>
    </location>
</feature>
<evidence type="ECO:0000313" key="2">
    <source>
        <dbReference type="EMBL" id="AKC03090.1"/>
    </source>
</evidence>
<evidence type="ECO:0000259" key="1">
    <source>
        <dbReference type="Pfam" id="PF19905"/>
    </source>
</evidence>
<dbReference type="EMBL" id="KP790011">
    <property type="protein sequence ID" value="AKC03090.1"/>
    <property type="molecule type" value="Genomic_DNA"/>
</dbReference>
<dbReference type="RefSeq" id="YP_009275751.1">
    <property type="nucleotide sequence ID" value="NC_030932.1"/>
</dbReference>
<reference evidence="2 3" key="1">
    <citation type="journal article" date="2015" name="Sci. Rep.">
        <title>Bacteriophages of wastewater foaming-associated filamentous Gordonia reduce host levels in raw activated sludge.</title>
        <authorList>
            <person name="Liu M."/>
            <person name="Gill J.J."/>
            <person name="Young R."/>
            <person name="Summer E.J."/>
        </authorList>
    </citation>
    <scope>NUCLEOTIDE SEQUENCE [LARGE SCALE GENOMIC DNA]</scope>
</reference>